<dbReference type="SUPFAM" id="SSF52833">
    <property type="entry name" value="Thioredoxin-like"/>
    <property type="match status" value="1"/>
</dbReference>
<feature type="transmembrane region" description="Helical" evidence="1">
    <location>
        <begin position="78"/>
        <end position="95"/>
    </location>
</feature>
<reference evidence="4 5" key="3">
    <citation type="submission" date="2020-08" db="EMBL/GenBank/DDBJ databases">
        <title>Genomic Encyclopedia of Type Strains, Phase IV (KMG-IV): sequencing the most valuable type-strain genomes for metagenomic binning, comparative biology and taxonomic classification.</title>
        <authorList>
            <person name="Goeker M."/>
        </authorList>
    </citation>
    <scope>NUCLEOTIDE SEQUENCE [LARGE SCALE GENOMIC DNA]</scope>
    <source>
        <strain evidence="4 5">DSM 27521</strain>
    </source>
</reference>
<dbReference type="InterPro" id="IPR036249">
    <property type="entry name" value="Thioredoxin-like_sf"/>
</dbReference>
<name>A0A7W8NRJ0_9DEIO</name>
<dbReference type="InterPro" id="IPR017937">
    <property type="entry name" value="Thioredoxin_CS"/>
</dbReference>
<evidence type="ECO:0000313" key="4">
    <source>
        <dbReference type="EMBL" id="MBB5379026.1"/>
    </source>
</evidence>
<dbReference type="Proteomes" id="UP000619376">
    <property type="component" value="Unassembled WGS sequence"/>
</dbReference>
<evidence type="ECO:0000256" key="1">
    <source>
        <dbReference type="SAM" id="Phobius"/>
    </source>
</evidence>
<evidence type="ECO:0000313" key="3">
    <source>
        <dbReference type="EMBL" id="GHF63253.1"/>
    </source>
</evidence>
<dbReference type="EMBL" id="JACHFK010000018">
    <property type="protein sequence ID" value="MBB5379026.1"/>
    <property type="molecule type" value="Genomic_DNA"/>
</dbReference>
<keyword evidence="1" id="KW-0472">Membrane</keyword>
<dbReference type="RefSeq" id="WP_184115973.1">
    <property type="nucleotide sequence ID" value="NZ_BNAJ01000018.1"/>
</dbReference>
<reference evidence="3" key="4">
    <citation type="submission" date="2024-05" db="EMBL/GenBank/DDBJ databases">
        <authorList>
            <person name="Sun Q."/>
            <person name="Zhou Y."/>
        </authorList>
    </citation>
    <scope>NUCLEOTIDE SEQUENCE</scope>
    <source>
        <strain evidence="3">CGMCC 1.18437</strain>
    </source>
</reference>
<reference evidence="6" key="2">
    <citation type="journal article" date="2019" name="Int. J. Syst. Evol. Microbiol.">
        <title>The Global Catalogue of Microorganisms (GCM) 10K type strain sequencing project: providing services to taxonomists for standard genome sequencing and annotation.</title>
        <authorList>
            <consortium name="The Broad Institute Genomics Platform"/>
            <consortium name="The Broad Institute Genome Sequencing Center for Infectious Disease"/>
            <person name="Wu L."/>
            <person name="Ma J."/>
        </authorList>
    </citation>
    <scope>NUCLEOTIDE SEQUENCE [LARGE SCALE GENOMIC DNA]</scope>
    <source>
        <strain evidence="6">CGMCC 1.18437</strain>
    </source>
</reference>
<proteinExistence type="predicted"/>
<dbReference type="EMBL" id="BNAJ01000018">
    <property type="protein sequence ID" value="GHF63253.1"/>
    <property type="molecule type" value="Genomic_DNA"/>
</dbReference>
<keyword evidence="4" id="KW-0413">Isomerase</keyword>
<keyword evidence="1" id="KW-0812">Transmembrane</keyword>
<dbReference type="PROSITE" id="PS00194">
    <property type="entry name" value="THIOREDOXIN_1"/>
    <property type="match status" value="1"/>
</dbReference>
<feature type="transmembrane region" description="Helical" evidence="1">
    <location>
        <begin position="15"/>
        <end position="33"/>
    </location>
</feature>
<dbReference type="AlphaFoldDB" id="A0A7W8NRJ0"/>
<evidence type="ECO:0000259" key="2">
    <source>
        <dbReference type="PROSITE" id="PS51352"/>
    </source>
</evidence>
<feature type="domain" description="Thioredoxin" evidence="2">
    <location>
        <begin position="125"/>
        <end position="261"/>
    </location>
</feature>
<keyword evidence="1" id="KW-1133">Transmembrane helix</keyword>
<dbReference type="Proteomes" id="UP000539473">
    <property type="component" value="Unassembled WGS sequence"/>
</dbReference>
<dbReference type="CDD" id="cd02966">
    <property type="entry name" value="TlpA_like_family"/>
    <property type="match status" value="1"/>
</dbReference>
<protein>
    <submittedName>
        <fullName evidence="4">Thiol-disulfide isomerase/thioredoxin</fullName>
    </submittedName>
    <submittedName>
        <fullName evidence="3">Thiol:disulfide interchange protein</fullName>
    </submittedName>
</protein>
<keyword evidence="6" id="KW-1185">Reference proteome</keyword>
<dbReference type="InterPro" id="IPR050553">
    <property type="entry name" value="Thioredoxin_ResA/DsbE_sf"/>
</dbReference>
<reference evidence="3" key="1">
    <citation type="journal article" date="2014" name="Int. J. Syst. Evol. Microbiol.">
        <title>Complete genome of a new Firmicutes species belonging to the dominant human colonic microbiota ('Ruminococcus bicirculans') reveals two chromosomes and a selective capacity to utilize plant glucans.</title>
        <authorList>
            <consortium name="NISC Comparative Sequencing Program"/>
            <person name="Wegmann U."/>
            <person name="Louis P."/>
            <person name="Goesmann A."/>
            <person name="Henrissat B."/>
            <person name="Duncan S.H."/>
            <person name="Flint H.J."/>
        </authorList>
    </citation>
    <scope>NUCLEOTIDE SEQUENCE</scope>
    <source>
        <strain evidence="3">CGMCC 1.18437</strain>
    </source>
</reference>
<comment type="caution">
    <text evidence="4">The sequence shown here is derived from an EMBL/GenBank/DDBJ whole genome shotgun (WGS) entry which is preliminary data.</text>
</comment>
<dbReference type="GO" id="GO:0016853">
    <property type="term" value="F:isomerase activity"/>
    <property type="evidence" value="ECO:0007669"/>
    <property type="project" value="UniProtKB-KW"/>
</dbReference>
<dbReference type="PANTHER" id="PTHR42852">
    <property type="entry name" value="THIOL:DISULFIDE INTERCHANGE PROTEIN DSBE"/>
    <property type="match status" value="1"/>
</dbReference>
<organism evidence="4 5">
    <name type="scientific">Deinococcus metalli</name>
    <dbReference type="NCBI Taxonomy" id="1141878"/>
    <lineage>
        <taxon>Bacteria</taxon>
        <taxon>Thermotogati</taxon>
        <taxon>Deinococcota</taxon>
        <taxon>Deinococci</taxon>
        <taxon>Deinococcales</taxon>
        <taxon>Deinococcaceae</taxon>
        <taxon>Deinococcus</taxon>
    </lineage>
</organism>
<evidence type="ECO:0000313" key="5">
    <source>
        <dbReference type="Proteomes" id="UP000539473"/>
    </source>
</evidence>
<accession>A0A7W8NRJ0</accession>
<dbReference type="PROSITE" id="PS51352">
    <property type="entry name" value="THIOREDOXIN_2"/>
    <property type="match status" value="1"/>
</dbReference>
<gene>
    <name evidence="3" type="ORF">GCM10017781_43990</name>
    <name evidence="4" type="ORF">HNQ07_004536</name>
</gene>
<evidence type="ECO:0000313" key="6">
    <source>
        <dbReference type="Proteomes" id="UP000619376"/>
    </source>
</evidence>
<feature type="transmembrane region" description="Helical" evidence="1">
    <location>
        <begin position="102"/>
        <end position="120"/>
    </location>
</feature>
<sequence>MITHLDGIVLGPLNLSWSSLTLALGLLTWFGVARFPGAQRAALVTLVVARLWAALPGLDDARPLAEHLLDIVDVRRGSWAWAPGLGAGLVTLWFIQRRPTAGVIRAVALTVLAATVPLVLRPVPAATAATLPSTALPLLAAGAALTPPPLQALPRPGVVNFWATWCPPCRAELPLLASAMAQGEPIALVNVGESGADVQAFLRDHRLDVDSWLGGERFSVPLQVSGFPTTLAVNAAGRIVARHLGPLSGAQLQSLLALAKGAP</sequence>
<dbReference type="InterPro" id="IPR013766">
    <property type="entry name" value="Thioredoxin_domain"/>
</dbReference>
<dbReference type="Gene3D" id="3.40.30.10">
    <property type="entry name" value="Glutaredoxin"/>
    <property type="match status" value="1"/>
</dbReference>
<dbReference type="PANTHER" id="PTHR42852:SF18">
    <property type="entry name" value="CHROMOSOME UNDETERMINED SCAFFOLD_47, WHOLE GENOME SHOTGUN SEQUENCE"/>
    <property type="match status" value="1"/>
</dbReference>